<gene>
    <name evidence="1" type="ORF">JKG68_21495</name>
</gene>
<dbReference type="Pfam" id="PF16144">
    <property type="entry name" value="DUF4852"/>
    <property type="match status" value="1"/>
</dbReference>
<dbReference type="EMBL" id="JAEQMY010000043">
    <property type="protein sequence ID" value="MBL0406537.1"/>
    <property type="molecule type" value="Genomic_DNA"/>
</dbReference>
<accession>A0A936ZB02</accession>
<reference evidence="1" key="1">
    <citation type="submission" date="2021-01" db="EMBL/GenBank/DDBJ databases">
        <title>Microvirga sp.</title>
        <authorList>
            <person name="Kim M.K."/>
        </authorList>
    </citation>
    <scope>NUCLEOTIDE SEQUENCE</scope>
    <source>
        <strain evidence="1">5420S-16</strain>
    </source>
</reference>
<dbReference type="AlphaFoldDB" id="A0A936ZB02"/>
<dbReference type="Proteomes" id="UP000605848">
    <property type="component" value="Unassembled WGS sequence"/>
</dbReference>
<sequence>MTTIGDAEKILAKNLQAFDVTESFTIPVSASFGEYDFDRKVFDFRPVTAATAFNSGDRPWKGSGDIQVVFINTKDFYGLPMSPAEAEVFVKKNGRGVAIDVEFVPVTALEGSEKIRAKIVKIDVYADSGRKKLIHTMTAPTS</sequence>
<name>A0A936ZB02_9HYPH</name>
<evidence type="ECO:0000313" key="2">
    <source>
        <dbReference type="Proteomes" id="UP000605848"/>
    </source>
</evidence>
<comment type="caution">
    <text evidence="1">The sequence shown here is derived from an EMBL/GenBank/DDBJ whole genome shotgun (WGS) entry which is preliminary data.</text>
</comment>
<keyword evidence="2" id="KW-1185">Reference proteome</keyword>
<proteinExistence type="predicted"/>
<protein>
    <submittedName>
        <fullName evidence="1">DUF4852 domain-containing protein</fullName>
    </submittedName>
</protein>
<evidence type="ECO:0000313" key="1">
    <source>
        <dbReference type="EMBL" id="MBL0406537.1"/>
    </source>
</evidence>
<organism evidence="1 2">
    <name type="scientific">Microvirga aerilata</name>
    <dbReference type="NCBI Taxonomy" id="670292"/>
    <lineage>
        <taxon>Bacteria</taxon>
        <taxon>Pseudomonadati</taxon>
        <taxon>Pseudomonadota</taxon>
        <taxon>Alphaproteobacteria</taxon>
        <taxon>Hyphomicrobiales</taxon>
        <taxon>Methylobacteriaceae</taxon>
        <taxon>Microvirga</taxon>
    </lineage>
</organism>
<dbReference type="InterPro" id="IPR032325">
    <property type="entry name" value="DUF4852"/>
</dbReference>
<dbReference type="RefSeq" id="WP_202063405.1">
    <property type="nucleotide sequence ID" value="NZ_JAEQMY010000043.1"/>
</dbReference>